<dbReference type="PANTHER" id="PTHR48100:SF1">
    <property type="entry name" value="HISTIDINE PHOSPHATASE FAMILY PROTEIN-RELATED"/>
    <property type="match status" value="1"/>
</dbReference>
<evidence type="ECO:0000256" key="2">
    <source>
        <dbReference type="ARBA" id="ARBA00023235"/>
    </source>
</evidence>
<dbReference type="GO" id="GO:0016791">
    <property type="term" value="F:phosphatase activity"/>
    <property type="evidence" value="ECO:0007669"/>
    <property type="project" value="TreeGrafter"/>
</dbReference>
<name>A0A7W8GCQ8_9DEIO</name>
<evidence type="ECO:0000256" key="1">
    <source>
        <dbReference type="ARBA" id="ARBA00023152"/>
    </source>
</evidence>
<evidence type="ECO:0000313" key="5">
    <source>
        <dbReference type="Proteomes" id="UP000525389"/>
    </source>
</evidence>
<dbReference type="CDD" id="cd07067">
    <property type="entry name" value="HP_PGM_like"/>
    <property type="match status" value="1"/>
</dbReference>
<gene>
    <name evidence="4" type="ORF">HNQ09_000353</name>
</gene>
<dbReference type="GO" id="GO:0005737">
    <property type="term" value="C:cytoplasm"/>
    <property type="evidence" value="ECO:0007669"/>
    <property type="project" value="TreeGrafter"/>
</dbReference>
<dbReference type="PROSITE" id="PS00175">
    <property type="entry name" value="PG_MUTASE"/>
    <property type="match status" value="1"/>
</dbReference>
<dbReference type="SMART" id="SM00855">
    <property type="entry name" value="PGAM"/>
    <property type="match status" value="1"/>
</dbReference>
<dbReference type="AlphaFoldDB" id="A0A7W8GCQ8"/>
<dbReference type="InterPro" id="IPR050275">
    <property type="entry name" value="PGM_Phosphatase"/>
</dbReference>
<dbReference type="InterPro" id="IPR013078">
    <property type="entry name" value="His_Pase_superF_clade-1"/>
</dbReference>
<reference evidence="4 5" key="1">
    <citation type="submission" date="2020-08" db="EMBL/GenBank/DDBJ databases">
        <title>Genomic Encyclopedia of Type Strains, Phase IV (KMG-IV): sequencing the most valuable type-strain genomes for metagenomic binning, comparative biology and taxonomic classification.</title>
        <authorList>
            <person name="Goeker M."/>
        </authorList>
    </citation>
    <scope>NUCLEOTIDE SEQUENCE [LARGE SCALE GENOMIC DNA]</scope>
    <source>
        <strain evidence="4 5">DSM 101791</strain>
    </source>
</reference>
<dbReference type="RefSeq" id="WP_184024563.1">
    <property type="nucleotide sequence ID" value="NZ_JACHFN010000001.1"/>
</dbReference>
<keyword evidence="2 4" id="KW-0413">Isomerase</keyword>
<evidence type="ECO:0000313" key="4">
    <source>
        <dbReference type="EMBL" id="MBB5232936.1"/>
    </source>
</evidence>
<keyword evidence="1" id="KW-0324">Glycolysis</keyword>
<protein>
    <submittedName>
        <fullName evidence="4">Putative phosphoglycerate mutase</fullName>
        <ecNumber evidence="4">5.4.2.12</ecNumber>
    </submittedName>
</protein>
<dbReference type="InterPro" id="IPR029033">
    <property type="entry name" value="His_PPase_superfam"/>
</dbReference>
<dbReference type="GO" id="GO:0004619">
    <property type="term" value="F:phosphoglycerate mutase activity"/>
    <property type="evidence" value="ECO:0007669"/>
    <property type="project" value="UniProtKB-EC"/>
</dbReference>
<dbReference type="InterPro" id="IPR001345">
    <property type="entry name" value="PG/BPGM_mutase_AS"/>
</dbReference>
<accession>A0A7W8GCQ8</accession>
<proteinExistence type="predicted"/>
<dbReference type="SUPFAM" id="SSF53254">
    <property type="entry name" value="Phosphoglycerate mutase-like"/>
    <property type="match status" value="1"/>
</dbReference>
<dbReference type="Proteomes" id="UP000525389">
    <property type="component" value="Unassembled WGS sequence"/>
</dbReference>
<evidence type="ECO:0000256" key="3">
    <source>
        <dbReference type="PIRSR" id="PIRSR613078-2"/>
    </source>
</evidence>
<dbReference type="EC" id="5.4.2.12" evidence="4"/>
<dbReference type="Pfam" id="PF00300">
    <property type="entry name" value="His_Phos_1"/>
    <property type="match status" value="1"/>
</dbReference>
<dbReference type="Gene3D" id="3.40.50.1240">
    <property type="entry name" value="Phosphoglycerate mutase-like"/>
    <property type="match status" value="1"/>
</dbReference>
<organism evidence="4 5">
    <name type="scientific">Deinococcus budaensis</name>
    <dbReference type="NCBI Taxonomy" id="1665626"/>
    <lineage>
        <taxon>Bacteria</taxon>
        <taxon>Thermotogati</taxon>
        <taxon>Deinococcota</taxon>
        <taxon>Deinococci</taxon>
        <taxon>Deinococcales</taxon>
        <taxon>Deinococcaceae</taxon>
        <taxon>Deinococcus</taxon>
    </lineage>
</organism>
<comment type="caution">
    <text evidence="4">The sequence shown here is derived from an EMBL/GenBank/DDBJ whole genome shotgun (WGS) entry which is preliminary data.</text>
</comment>
<sequence>MSPSSASRLLLVRHGQTASNVAQTLGAAHDDPLDALGQRQARAVATWLTGLNLPAPRVYASRYLRAGQTAGAIGEALGQPVTLLDGLHEIEVGPGWSGRPYAHLRTHAHELELPGGAFGFPGGETLDAVATRFLAALEQPLTQPGTTPIVVSHGGALTAVLARLLDLAPRAVWDDPRYAHANTAVTELERGASGWQVRRLAEHPHLAALAVE</sequence>
<dbReference type="EMBL" id="JACHFN010000001">
    <property type="protein sequence ID" value="MBB5232936.1"/>
    <property type="molecule type" value="Genomic_DNA"/>
</dbReference>
<dbReference type="PANTHER" id="PTHR48100">
    <property type="entry name" value="BROAD-SPECIFICITY PHOSPHATASE YOR283W-RELATED"/>
    <property type="match status" value="1"/>
</dbReference>
<keyword evidence="5" id="KW-1185">Reference proteome</keyword>
<feature type="binding site" evidence="3">
    <location>
        <position position="65"/>
    </location>
    <ligand>
        <name>substrate</name>
    </ligand>
</feature>
<feature type="binding site" evidence="3">
    <location>
        <begin position="13"/>
        <end position="20"/>
    </location>
    <ligand>
        <name>substrate</name>
    </ligand>
</feature>